<comment type="subcellular location">
    <subcellularLocation>
        <location evidence="1">Cell membrane</location>
        <topology evidence="1">Single-pass type I membrane protein</topology>
    </subcellularLocation>
</comment>
<evidence type="ECO:0000256" key="3">
    <source>
        <dbReference type="ARBA" id="ARBA00022527"/>
    </source>
</evidence>
<name>A0A438C054_VITVI</name>
<dbReference type="GO" id="GO:0005524">
    <property type="term" value="F:ATP binding"/>
    <property type="evidence" value="ECO:0007669"/>
    <property type="project" value="UniProtKB-KW"/>
</dbReference>
<dbReference type="GO" id="GO:0004674">
    <property type="term" value="F:protein serine/threonine kinase activity"/>
    <property type="evidence" value="ECO:0007669"/>
    <property type="project" value="UniProtKB-KW"/>
</dbReference>
<gene>
    <name evidence="25" type="primary">SD31_2</name>
    <name evidence="25" type="ORF">CK203_069324</name>
</gene>
<evidence type="ECO:0000256" key="5">
    <source>
        <dbReference type="ARBA" id="ARBA00022692"/>
    </source>
</evidence>
<evidence type="ECO:0000256" key="19">
    <source>
        <dbReference type="PIRNR" id="PIRNR000641"/>
    </source>
</evidence>
<dbReference type="EMBL" id="QGNW01002588">
    <property type="protein sequence ID" value="RVW16603.1"/>
    <property type="molecule type" value="Genomic_DNA"/>
</dbReference>
<dbReference type="Proteomes" id="UP000288805">
    <property type="component" value="Unassembled WGS sequence"/>
</dbReference>
<dbReference type="PROSITE" id="PS50948">
    <property type="entry name" value="PAN"/>
    <property type="match status" value="1"/>
</dbReference>
<dbReference type="Gene3D" id="2.90.10.10">
    <property type="entry name" value="Bulb-type lectin domain"/>
    <property type="match status" value="2"/>
</dbReference>
<sequence length="758" mass="84187">MFLCNSPSLVCFSIGFLLFGVAVSQISLGSKLSVVENDFWVSSNGDFACGFFNNLNQPNQYQIGIRFNSKSIPDGEQTVVWVAGANVRVSNKSYFEFTHAGELVLFDSLQGVTVWTSKTSHLSVASAALGDNGNLVLMNSSKDVVWQSFDTPADTLLPGQILSASQTLRPLSKSSVSSYYDLQLNVQGRLQLRWETNISYWTVGGQSGSNLSAVLTSDGALQLLDRRSKSVWSVFGEDHDDPLVKFRFLRLDADGNLRLYSWAKALRSWKSVWQAVENQCNVFATCYLSGVCLFNASGSHVCKCPFTSTAESSSECLVPSQLGCDSGSTLVTYDHTFLYGIYPPNDSVSTISLEQCKTLCLNDPSCTAVSFTNDGIAQCHTRKTRFITGYSDPAVGSISFVKMCLDPVAAFPNLSISSPPQSRLKRSYAFSGQCLIGALSGTLVTFVTIQLGIGFCFYKRRNFYRKQAALALRDPNSQVLLMLSYNEIMDLTGNFGYHLGPMVFKGMLPNDQPVAVKGLKTSIEERKFRASVSRIGGIHQKNLAKLEGYCCESDHRFLVYEFVENGSVDHCIQDPKLSRRLTWRKRIDICLSVARAISYLHAECREFVSHGNLKCENVLLDENLDAKVTEFGLGRLHSDTLDESAENDVEGFGKMMVILVTGQTEADDVCEWAYKEWISGHAEGIVDERIEGGVDSEEVERLLRLAFWCLQVDKRLRPSMGEVVKVFEGTLTVDRPPPPFLCRMPLEEEEDYDKEKDN</sequence>
<proteinExistence type="inferred from homology"/>
<dbReference type="AlphaFoldDB" id="A0A438C054"/>
<dbReference type="FunFam" id="3.30.200.20:FF:000798">
    <property type="entry name" value="G-type lectin S-receptor-like serine/threonine-protein kinase SD3-1"/>
    <property type="match status" value="1"/>
</dbReference>
<dbReference type="SUPFAM" id="SSF56112">
    <property type="entry name" value="Protein kinase-like (PK-like)"/>
    <property type="match status" value="1"/>
</dbReference>
<dbReference type="PANTHER" id="PTHR47974:SF13">
    <property type="entry name" value="G-TYPE LECTIN S-RECEPTOR-LIKE SERINE_THREONINE-PROTEIN KINASE SD3-1"/>
    <property type="match status" value="1"/>
</dbReference>
<dbReference type="EC" id="2.7.11.1" evidence="19"/>
<dbReference type="InterPro" id="IPR003609">
    <property type="entry name" value="Pan_app"/>
</dbReference>
<comment type="similarity">
    <text evidence="19">Belongs to the protein kinase superfamily. Ser/Thr protein kinase family.</text>
</comment>
<evidence type="ECO:0000256" key="7">
    <source>
        <dbReference type="ARBA" id="ARBA00022734"/>
    </source>
</evidence>
<evidence type="ECO:0000259" key="24">
    <source>
        <dbReference type="PROSITE" id="PS50948"/>
    </source>
</evidence>
<keyword evidence="12 20" id="KW-1133">Transmembrane helix</keyword>
<dbReference type="InterPro" id="IPR000719">
    <property type="entry name" value="Prot_kinase_dom"/>
</dbReference>
<feature type="domain" description="Apple" evidence="24">
    <location>
        <begin position="324"/>
        <end position="404"/>
    </location>
</feature>
<keyword evidence="15 25" id="KW-0675">Receptor</keyword>
<evidence type="ECO:0000259" key="22">
    <source>
        <dbReference type="PROSITE" id="PS50011"/>
    </source>
</evidence>
<keyword evidence="9 19" id="KW-0547">Nucleotide-binding</keyword>
<evidence type="ECO:0000256" key="15">
    <source>
        <dbReference type="ARBA" id="ARBA00023170"/>
    </source>
</evidence>
<keyword evidence="3 19" id="KW-0723">Serine/threonine-protein kinase</keyword>
<keyword evidence="10 19" id="KW-0418">Kinase</keyword>
<evidence type="ECO:0000256" key="12">
    <source>
        <dbReference type="ARBA" id="ARBA00022989"/>
    </source>
</evidence>
<dbReference type="PROSITE" id="PS50011">
    <property type="entry name" value="PROTEIN_KINASE_DOM"/>
    <property type="match status" value="1"/>
</dbReference>
<keyword evidence="14" id="KW-1015">Disulfide bond</keyword>
<evidence type="ECO:0000256" key="9">
    <source>
        <dbReference type="ARBA" id="ARBA00022741"/>
    </source>
</evidence>
<keyword evidence="4 19" id="KW-0808">Transferase</keyword>
<evidence type="ECO:0000256" key="1">
    <source>
        <dbReference type="ARBA" id="ARBA00004251"/>
    </source>
</evidence>
<keyword evidence="7 25" id="KW-0430">Lectin</keyword>
<evidence type="ECO:0000313" key="25">
    <source>
        <dbReference type="EMBL" id="RVW16603.1"/>
    </source>
</evidence>
<evidence type="ECO:0000256" key="17">
    <source>
        <dbReference type="ARBA" id="ARBA00047899"/>
    </source>
</evidence>
<dbReference type="Pfam" id="PF00024">
    <property type="entry name" value="PAN_1"/>
    <property type="match status" value="1"/>
</dbReference>
<feature type="signal peptide" evidence="21">
    <location>
        <begin position="1"/>
        <end position="24"/>
    </location>
</feature>
<dbReference type="FunFam" id="2.90.10.10:FF:000016">
    <property type="entry name" value="G-type lectin S-receptor-like serine/threonine-protein kinase"/>
    <property type="match status" value="1"/>
</dbReference>
<dbReference type="InterPro" id="IPR011009">
    <property type="entry name" value="Kinase-like_dom_sf"/>
</dbReference>
<protein>
    <recommendedName>
        <fullName evidence="19">Receptor-like serine/threonine-protein kinase</fullName>
        <ecNumber evidence="19">2.7.11.1</ecNumber>
    </recommendedName>
</protein>
<dbReference type="CDD" id="cd00028">
    <property type="entry name" value="B_lectin"/>
    <property type="match status" value="1"/>
</dbReference>
<dbReference type="Gene3D" id="1.10.510.10">
    <property type="entry name" value="Transferase(Phosphotransferase) domain 1"/>
    <property type="match status" value="2"/>
</dbReference>
<dbReference type="SUPFAM" id="SSF51110">
    <property type="entry name" value="alpha-D-mannose-specific plant lectins"/>
    <property type="match status" value="2"/>
</dbReference>
<feature type="transmembrane region" description="Helical" evidence="20">
    <location>
        <begin position="435"/>
        <end position="458"/>
    </location>
</feature>
<dbReference type="SMART" id="SM00108">
    <property type="entry name" value="B_lectin"/>
    <property type="match status" value="1"/>
</dbReference>
<evidence type="ECO:0000256" key="2">
    <source>
        <dbReference type="ARBA" id="ARBA00022475"/>
    </source>
</evidence>
<feature type="domain" description="Bulb-type lectin" evidence="23">
    <location>
        <begin position="153"/>
        <end position="272"/>
    </location>
</feature>
<evidence type="ECO:0000256" key="13">
    <source>
        <dbReference type="ARBA" id="ARBA00023136"/>
    </source>
</evidence>
<keyword evidence="8" id="KW-0677">Repeat</keyword>
<comment type="caution">
    <text evidence="25">The sequence shown here is derived from an EMBL/GenBank/DDBJ whole genome shotgun (WGS) entry which is preliminary data.</text>
</comment>
<dbReference type="Pfam" id="PF01453">
    <property type="entry name" value="B_lectin"/>
    <property type="match status" value="1"/>
</dbReference>
<dbReference type="Gene3D" id="3.30.200.20">
    <property type="entry name" value="Phosphorylase Kinase, domain 1"/>
    <property type="match status" value="1"/>
</dbReference>
<evidence type="ECO:0000256" key="6">
    <source>
        <dbReference type="ARBA" id="ARBA00022729"/>
    </source>
</evidence>
<dbReference type="FunFam" id="1.10.510.10:FF:000846">
    <property type="entry name" value="G-type lectin S-receptor-like serine/threonine-protein kinase SD3-1"/>
    <property type="match status" value="1"/>
</dbReference>
<dbReference type="InterPro" id="IPR024171">
    <property type="entry name" value="SRK-like_kinase"/>
</dbReference>
<evidence type="ECO:0000256" key="21">
    <source>
        <dbReference type="SAM" id="SignalP"/>
    </source>
</evidence>
<evidence type="ECO:0000259" key="23">
    <source>
        <dbReference type="PROSITE" id="PS50927"/>
    </source>
</evidence>
<keyword evidence="2" id="KW-1003">Cell membrane</keyword>
<dbReference type="InterPro" id="IPR000858">
    <property type="entry name" value="S_locus_glycoprot_dom"/>
</dbReference>
<feature type="domain" description="Bulb-type lectin" evidence="23">
    <location>
        <begin position="25"/>
        <end position="150"/>
    </location>
</feature>
<keyword evidence="11 19" id="KW-0067">ATP-binding</keyword>
<evidence type="ECO:0000256" key="16">
    <source>
        <dbReference type="ARBA" id="ARBA00023180"/>
    </source>
</evidence>
<dbReference type="InterPro" id="IPR001480">
    <property type="entry name" value="Bulb-type_lectin_dom"/>
</dbReference>
<dbReference type="PROSITE" id="PS50927">
    <property type="entry name" value="BULB_LECTIN"/>
    <property type="match status" value="2"/>
</dbReference>
<organism evidence="25 26">
    <name type="scientific">Vitis vinifera</name>
    <name type="common">Grape</name>
    <dbReference type="NCBI Taxonomy" id="29760"/>
    <lineage>
        <taxon>Eukaryota</taxon>
        <taxon>Viridiplantae</taxon>
        <taxon>Streptophyta</taxon>
        <taxon>Embryophyta</taxon>
        <taxon>Tracheophyta</taxon>
        <taxon>Spermatophyta</taxon>
        <taxon>Magnoliopsida</taxon>
        <taxon>eudicotyledons</taxon>
        <taxon>Gunneridae</taxon>
        <taxon>Pentapetalae</taxon>
        <taxon>rosids</taxon>
        <taxon>Vitales</taxon>
        <taxon>Vitaceae</taxon>
        <taxon>Viteae</taxon>
        <taxon>Vitis</taxon>
    </lineage>
</organism>
<dbReference type="Pfam" id="PF00954">
    <property type="entry name" value="S_locus_glycop"/>
    <property type="match status" value="1"/>
</dbReference>
<evidence type="ECO:0000256" key="4">
    <source>
        <dbReference type="ARBA" id="ARBA00022679"/>
    </source>
</evidence>
<dbReference type="GO" id="GO:0048544">
    <property type="term" value="P:recognition of pollen"/>
    <property type="evidence" value="ECO:0007669"/>
    <property type="project" value="InterPro"/>
</dbReference>
<dbReference type="FunFam" id="1.10.510.10:FF:001016">
    <property type="entry name" value="G-type lectin S-receptor-like serine/threonine-protein kinase SD3-1"/>
    <property type="match status" value="1"/>
</dbReference>
<dbReference type="SMART" id="SM00473">
    <property type="entry name" value="PAN_AP"/>
    <property type="match status" value="1"/>
</dbReference>
<accession>A0A438C054</accession>
<evidence type="ECO:0000256" key="18">
    <source>
        <dbReference type="ARBA" id="ARBA00048679"/>
    </source>
</evidence>
<dbReference type="PIRSF" id="PIRSF000641">
    <property type="entry name" value="SRK"/>
    <property type="match status" value="1"/>
</dbReference>
<dbReference type="GO" id="GO:0005886">
    <property type="term" value="C:plasma membrane"/>
    <property type="evidence" value="ECO:0007669"/>
    <property type="project" value="UniProtKB-SubCell"/>
</dbReference>
<evidence type="ECO:0000256" key="10">
    <source>
        <dbReference type="ARBA" id="ARBA00022777"/>
    </source>
</evidence>
<dbReference type="GO" id="GO:0030246">
    <property type="term" value="F:carbohydrate binding"/>
    <property type="evidence" value="ECO:0007669"/>
    <property type="project" value="UniProtKB-KW"/>
</dbReference>
<keyword evidence="13 20" id="KW-0472">Membrane</keyword>
<feature type="chain" id="PRO_5019450095" description="Receptor-like serine/threonine-protein kinase" evidence="21">
    <location>
        <begin position="25"/>
        <end position="758"/>
    </location>
</feature>
<evidence type="ECO:0000313" key="26">
    <source>
        <dbReference type="Proteomes" id="UP000288805"/>
    </source>
</evidence>
<dbReference type="InterPro" id="IPR001245">
    <property type="entry name" value="Ser-Thr/Tyr_kinase_cat_dom"/>
</dbReference>
<evidence type="ECO:0000256" key="8">
    <source>
        <dbReference type="ARBA" id="ARBA00022737"/>
    </source>
</evidence>
<feature type="domain" description="Protein kinase" evidence="22">
    <location>
        <begin position="489"/>
        <end position="758"/>
    </location>
</feature>
<dbReference type="Pfam" id="PF07714">
    <property type="entry name" value="PK_Tyr_Ser-Thr"/>
    <property type="match status" value="1"/>
</dbReference>
<keyword evidence="5 20" id="KW-0812">Transmembrane</keyword>
<keyword evidence="6 21" id="KW-0732">Signal</keyword>
<evidence type="ECO:0000256" key="14">
    <source>
        <dbReference type="ARBA" id="ARBA00023157"/>
    </source>
</evidence>
<evidence type="ECO:0000256" key="20">
    <source>
        <dbReference type="SAM" id="Phobius"/>
    </source>
</evidence>
<comment type="catalytic activity">
    <reaction evidence="18 19">
        <text>L-seryl-[protein] + ATP = O-phospho-L-seryl-[protein] + ADP + H(+)</text>
        <dbReference type="Rhea" id="RHEA:17989"/>
        <dbReference type="Rhea" id="RHEA-COMP:9863"/>
        <dbReference type="Rhea" id="RHEA-COMP:11604"/>
        <dbReference type="ChEBI" id="CHEBI:15378"/>
        <dbReference type="ChEBI" id="CHEBI:29999"/>
        <dbReference type="ChEBI" id="CHEBI:30616"/>
        <dbReference type="ChEBI" id="CHEBI:83421"/>
        <dbReference type="ChEBI" id="CHEBI:456216"/>
        <dbReference type="EC" id="2.7.11.1"/>
    </reaction>
</comment>
<dbReference type="GO" id="GO:0106310">
    <property type="term" value="F:protein serine kinase activity"/>
    <property type="evidence" value="ECO:0007669"/>
    <property type="project" value="RHEA"/>
</dbReference>
<comment type="catalytic activity">
    <reaction evidence="17 19">
        <text>L-threonyl-[protein] + ATP = O-phospho-L-threonyl-[protein] + ADP + H(+)</text>
        <dbReference type="Rhea" id="RHEA:46608"/>
        <dbReference type="Rhea" id="RHEA-COMP:11060"/>
        <dbReference type="Rhea" id="RHEA-COMP:11605"/>
        <dbReference type="ChEBI" id="CHEBI:15378"/>
        <dbReference type="ChEBI" id="CHEBI:30013"/>
        <dbReference type="ChEBI" id="CHEBI:30616"/>
        <dbReference type="ChEBI" id="CHEBI:61977"/>
        <dbReference type="ChEBI" id="CHEBI:456216"/>
        <dbReference type="EC" id="2.7.11.1"/>
    </reaction>
</comment>
<reference evidence="25 26" key="1">
    <citation type="journal article" date="2018" name="PLoS Genet.">
        <title>Population sequencing reveals clonal diversity and ancestral inbreeding in the grapevine cultivar Chardonnay.</title>
        <authorList>
            <person name="Roach M.J."/>
            <person name="Johnson D.L."/>
            <person name="Bohlmann J."/>
            <person name="van Vuuren H.J."/>
            <person name="Jones S.J."/>
            <person name="Pretorius I.S."/>
            <person name="Schmidt S.A."/>
            <person name="Borneman A.R."/>
        </authorList>
    </citation>
    <scope>NUCLEOTIDE SEQUENCE [LARGE SCALE GENOMIC DNA]</scope>
    <source>
        <strain evidence="26">cv. Chardonnay</strain>
        <tissue evidence="25">Leaf</tissue>
    </source>
</reference>
<evidence type="ECO:0000256" key="11">
    <source>
        <dbReference type="ARBA" id="ARBA00022840"/>
    </source>
</evidence>
<dbReference type="InterPro" id="IPR036426">
    <property type="entry name" value="Bulb-type_lectin_dom_sf"/>
</dbReference>
<dbReference type="PANTHER" id="PTHR47974">
    <property type="entry name" value="OS07G0415500 PROTEIN"/>
    <property type="match status" value="1"/>
</dbReference>
<keyword evidence="16" id="KW-0325">Glycoprotein</keyword>